<reference evidence="2 3" key="2">
    <citation type="submission" date="2018-06" db="EMBL/GenBank/DDBJ databases">
        <title>Metagenomic assembly of (sub)arctic Cyanobacteria and their associated microbiome from non-axenic cultures.</title>
        <authorList>
            <person name="Baurain D."/>
        </authorList>
    </citation>
    <scope>NUCLEOTIDE SEQUENCE [LARGE SCALE GENOMIC DNA]</scope>
    <source>
        <strain evidence="2">ULC027bin1</strain>
    </source>
</reference>
<evidence type="ECO:0000313" key="2">
    <source>
        <dbReference type="EMBL" id="PZO59522.1"/>
    </source>
</evidence>
<protein>
    <submittedName>
        <fullName evidence="2">Uncharacterized protein</fullName>
    </submittedName>
</protein>
<dbReference type="AlphaFoldDB" id="A0A2W4XUN1"/>
<feature type="compositionally biased region" description="Polar residues" evidence="1">
    <location>
        <begin position="25"/>
        <end position="37"/>
    </location>
</feature>
<proteinExistence type="predicted"/>
<feature type="compositionally biased region" description="Basic and acidic residues" evidence="1">
    <location>
        <begin position="8"/>
        <end position="22"/>
    </location>
</feature>
<name>A0A2W4XUN1_9CYAN</name>
<dbReference type="EMBL" id="QBMP01000022">
    <property type="protein sequence ID" value="PZO59522.1"/>
    <property type="molecule type" value="Genomic_DNA"/>
</dbReference>
<dbReference type="Proteomes" id="UP000249794">
    <property type="component" value="Unassembled WGS sequence"/>
</dbReference>
<evidence type="ECO:0000256" key="1">
    <source>
        <dbReference type="SAM" id="MobiDB-lite"/>
    </source>
</evidence>
<feature type="region of interest" description="Disordered" evidence="1">
    <location>
        <begin position="1"/>
        <end position="37"/>
    </location>
</feature>
<gene>
    <name evidence="2" type="ORF">DCF15_03760</name>
</gene>
<evidence type="ECO:0000313" key="3">
    <source>
        <dbReference type="Proteomes" id="UP000249794"/>
    </source>
</evidence>
<organism evidence="2 3">
    <name type="scientific">Phormidesmis priestleyi</name>
    <dbReference type="NCBI Taxonomy" id="268141"/>
    <lineage>
        <taxon>Bacteria</taxon>
        <taxon>Bacillati</taxon>
        <taxon>Cyanobacteriota</taxon>
        <taxon>Cyanophyceae</taxon>
        <taxon>Leptolyngbyales</taxon>
        <taxon>Leptolyngbyaceae</taxon>
        <taxon>Phormidesmis</taxon>
    </lineage>
</organism>
<accession>A0A2W4XUN1</accession>
<sequence length="92" mass="10068">MILGSNSRSDKGSNKIPDKGDENGFDNSFHNSSQKNMPSITLDIPTLMANFLSVLSAPIFNQLPWKQSQQVVVQTLLKSSSPPTPLSSRTIH</sequence>
<reference evidence="3" key="1">
    <citation type="submission" date="2018-04" db="EMBL/GenBank/DDBJ databases">
        <authorList>
            <person name="Cornet L."/>
        </authorList>
    </citation>
    <scope>NUCLEOTIDE SEQUENCE [LARGE SCALE GENOMIC DNA]</scope>
</reference>
<comment type="caution">
    <text evidence="2">The sequence shown here is derived from an EMBL/GenBank/DDBJ whole genome shotgun (WGS) entry which is preliminary data.</text>
</comment>